<dbReference type="EMBL" id="JAMGBA010000001">
    <property type="protein sequence ID" value="MCL6698135.1"/>
    <property type="molecule type" value="Genomic_DNA"/>
</dbReference>
<dbReference type="Proteomes" id="UP001203410">
    <property type="component" value="Unassembled WGS sequence"/>
</dbReference>
<comment type="caution">
    <text evidence="2">The sequence shown here is derived from an EMBL/GenBank/DDBJ whole genome shotgun (WGS) entry which is preliminary data.</text>
</comment>
<sequence>MILRRLTENLRAQNWTAIAIEFFIVVMGVFIGTQVSNWNQQRLEKREAEQMLVNLAPELHAQMEFFTSVRTYYATTRRYADRALAAWNGDHDVSDEQFVIAAYQASQITGIGTNAENWALTFGGNQLRNIADPKVRRNIEVLLTTDYEPVSLNSVATRYRE</sequence>
<keyword evidence="3" id="KW-1185">Reference proteome</keyword>
<protein>
    <submittedName>
        <fullName evidence="2">Uncharacterized protein</fullName>
    </submittedName>
</protein>
<keyword evidence="1" id="KW-0812">Transmembrane</keyword>
<evidence type="ECO:0000313" key="2">
    <source>
        <dbReference type="EMBL" id="MCL6698135.1"/>
    </source>
</evidence>
<organism evidence="2 3">
    <name type="scientific">Sphingomonas caseinilyticus</name>
    <dbReference type="NCBI Taxonomy" id="2908205"/>
    <lineage>
        <taxon>Bacteria</taxon>
        <taxon>Pseudomonadati</taxon>
        <taxon>Pseudomonadota</taxon>
        <taxon>Alphaproteobacteria</taxon>
        <taxon>Sphingomonadales</taxon>
        <taxon>Sphingomonadaceae</taxon>
        <taxon>Sphingomonas</taxon>
    </lineage>
</organism>
<evidence type="ECO:0000313" key="3">
    <source>
        <dbReference type="Proteomes" id="UP001203410"/>
    </source>
</evidence>
<gene>
    <name evidence="2" type="ORF">LZ496_04955</name>
</gene>
<proteinExistence type="predicted"/>
<reference evidence="2 3" key="1">
    <citation type="submission" date="2022-05" db="EMBL/GenBank/DDBJ databases">
        <authorList>
            <person name="Jo J.-H."/>
            <person name="Im W.-T."/>
        </authorList>
    </citation>
    <scope>NUCLEOTIDE SEQUENCE [LARGE SCALE GENOMIC DNA]</scope>
    <source>
        <strain evidence="2 3">NSE70-1</strain>
    </source>
</reference>
<feature type="transmembrane region" description="Helical" evidence="1">
    <location>
        <begin position="12"/>
        <end position="32"/>
    </location>
</feature>
<dbReference type="RefSeq" id="WP_249903474.1">
    <property type="nucleotide sequence ID" value="NZ_JAMGBA010000001.1"/>
</dbReference>
<name>A0ABT0RSZ9_9SPHN</name>
<keyword evidence="1" id="KW-0472">Membrane</keyword>
<evidence type="ECO:0000256" key="1">
    <source>
        <dbReference type="SAM" id="Phobius"/>
    </source>
</evidence>
<keyword evidence="1" id="KW-1133">Transmembrane helix</keyword>
<accession>A0ABT0RSZ9</accession>